<keyword evidence="1" id="KW-0472">Membrane</keyword>
<dbReference type="KEGG" id="err:DVR09_09470"/>
<dbReference type="AlphaFoldDB" id="A0A345YF24"/>
<dbReference type="Proteomes" id="UP000254508">
    <property type="component" value="Chromosome"/>
</dbReference>
<dbReference type="RefSeq" id="WP_115416707.1">
    <property type="nucleotide sequence ID" value="NZ_CP031357.1"/>
</dbReference>
<keyword evidence="1" id="KW-1133">Transmembrane helix</keyword>
<organism evidence="2 3">
    <name type="scientific">Erythrobacter aureus</name>
    <dbReference type="NCBI Taxonomy" id="2182384"/>
    <lineage>
        <taxon>Bacteria</taxon>
        <taxon>Pseudomonadati</taxon>
        <taxon>Pseudomonadota</taxon>
        <taxon>Alphaproteobacteria</taxon>
        <taxon>Sphingomonadales</taxon>
        <taxon>Erythrobacteraceae</taxon>
        <taxon>Erythrobacter/Porphyrobacter group</taxon>
        <taxon>Erythrobacter</taxon>
    </lineage>
</organism>
<dbReference type="EMBL" id="CP031357">
    <property type="protein sequence ID" value="AXK42526.1"/>
    <property type="molecule type" value="Genomic_DNA"/>
</dbReference>
<gene>
    <name evidence="2" type="ORF">DVR09_09470</name>
</gene>
<evidence type="ECO:0000256" key="1">
    <source>
        <dbReference type="SAM" id="Phobius"/>
    </source>
</evidence>
<evidence type="ECO:0008006" key="4">
    <source>
        <dbReference type="Google" id="ProtNLM"/>
    </source>
</evidence>
<evidence type="ECO:0000313" key="3">
    <source>
        <dbReference type="Proteomes" id="UP000254508"/>
    </source>
</evidence>
<dbReference type="OrthoDB" id="7619970at2"/>
<feature type="transmembrane region" description="Helical" evidence="1">
    <location>
        <begin position="29"/>
        <end position="46"/>
    </location>
</feature>
<keyword evidence="1" id="KW-0812">Transmembrane</keyword>
<sequence length="81" mass="8932">MNGAFEWAASIGAVIAASMIAFDLGRRATAWGFVLFCVVSALWIYIGLTEDALPLAAMNGVLLLINAWGVWQYWFHPKNRS</sequence>
<keyword evidence="3" id="KW-1185">Reference proteome</keyword>
<evidence type="ECO:0000313" key="2">
    <source>
        <dbReference type="EMBL" id="AXK42526.1"/>
    </source>
</evidence>
<protein>
    <recommendedName>
        <fullName evidence="4">PRC-barrel protein</fullName>
    </recommendedName>
</protein>
<accession>A0A345YF24</accession>
<feature type="transmembrane region" description="Helical" evidence="1">
    <location>
        <begin position="6"/>
        <end position="22"/>
    </location>
</feature>
<name>A0A345YF24_9SPHN</name>
<reference evidence="3" key="1">
    <citation type="submission" date="2018-07" db="EMBL/GenBank/DDBJ databases">
        <title>Genome sequence of Erythrobacter strain YH-07, an antagonistic bacterium isolated from Yellow Sea.</title>
        <authorList>
            <person name="Tang T."/>
            <person name="Liu Q."/>
            <person name="Sun X."/>
        </authorList>
    </citation>
    <scope>NUCLEOTIDE SEQUENCE [LARGE SCALE GENOMIC DNA]</scope>
    <source>
        <strain evidence="3">YH-07</strain>
    </source>
</reference>
<feature type="transmembrane region" description="Helical" evidence="1">
    <location>
        <begin position="52"/>
        <end position="75"/>
    </location>
</feature>
<proteinExistence type="predicted"/>